<dbReference type="EMBL" id="JXKG01000002">
    <property type="protein sequence ID" value="OJG16310.1"/>
    <property type="molecule type" value="Genomic_DNA"/>
</dbReference>
<feature type="transmembrane region" description="Helical" evidence="2">
    <location>
        <begin position="6"/>
        <end position="25"/>
    </location>
</feature>
<keyword evidence="2" id="KW-1133">Transmembrane helix</keyword>
<name>A0A1L8R962_9ENTE</name>
<dbReference type="Pfam" id="PF13930">
    <property type="entry name" value="Endonuclea_NS_2"/>
    <property type="match status" value="1"/>
</dbReference>
<sequence length="295" mass="32853">MDTVLILGGLLGIIIGVVTLINATTKHRKKKSSLTLIAFSAVALLTGSGLLPENGQLMPTTSQTSTLNRQDTSAEPTNQTGTTAREDEESSQQSLKKREALKKELAKLNYAGKQTITINKEQPTFTKAELTTKNGAWEKYYPLDTLNRATGAEALLNQSLMPTEKRGDISKVKPTGWRNKKIGGSYLYNRSHLIGFALAGENANWQNLITGTRQLNNPEMLRFEMDIKYYLEQDKKHFVRYEVTPVFRNDELLARGVHLMAQSVNSDAIKINVYIFNVQAGVKLNYQDGSSQILD</sequence>
<dbReference type="Proteomes" id="UP000182835">
    <property type="component" value="Unassembled WGS sequence"/>
</dbReference>
<feature type="region of interest" description="Disordered" evidence="1">
    <location>
        <begin position="53"/>
        <end position="96"/>
    </location>
</feature>
<dbReference type="OrthoDB" id="9783680at2"/>
<protein>
    <recommendedName>
        <fullName evidence="3">Type VII secretion system protein EssD-like domain-containing protein</fullName>
    </recommendedName>
</protein>
<dbReference type="InterPro" id="IPR044929">
    <property type="entry name" value="DNA/RNA_non-sp_Endonuclease_sf"/>
</dbReference>
<evidence type="ECO:0000313" key="4">
    <source>
        <dbReference type="EMBL" id="OJG16310.1"/>
    </source>
</evidence>
<organism evidence="4 5">
    <name type="scientific">Enterococcus canintestini</name>
    <dbReference type="NCBI Taxonomy" id="317010"/>
    <lineage>
        <taxon>Bacteria</taxon>
        <taxon>Bacillati</taxon>
        <taxon>Bacillota</taxon>
        <taxon>Bacilli</taxon>
        <taxon>Lactobacillales</taxon>
        <taxon>Enterococcaceae</taxon>
        <taxon>Enterococcus</taxon>
    </lineage>
</organism>
<dbReference type="InterPro" id="IPR044927">
    <property type="entry name" value="Endonuclea_NS_2"/>
</dbReference>
<proteinExistence type="predicted"/>
<dbReference type="STRING" id="317010.RU96_GL001052"/>
<keyword evidence="2" id="KW-0812">Transmembrane</keyword>
<gene>
    <name evidence="4" type="ORF">RU96_GL001052</name>
</gene>
<evidence type="ECO:0000313" key="5">
    <source>
        <dbReference type="Proteomes" id="UP000182835"/>
    </source>
</evidence>
<dbReference type="Gene3D" id="3.40.570.10">
    <property type="entry name" value="Extracellular Endonuclease, subunit A"/>
    <property type="match status" value="1"/>
</dbReference>
<feature type="domain" description="Type VII secretion system protein EssD-like" evidence="3">
    <location>
        <begin position="132"/>
        <end position="264"/>
    </location>
</feature>
<evidence type="ECO:0000259" key="3">
    <source>
        <dbReference type="Pfam" id="PF13930"/>
    </source>
</evidence>
<accession>A0A1L8R962</accession>
<evidence type="ECO:0000256" key="1">
    <source>
        <dbReference type="SAM" id="MobiDB-lite"/>
    </source>
</evidence>
<keyword evidence="2" id="KW-0472">Membrane</keyword>
<feature type="compositionally biased region" description="Polar residues" evidence="1">
    <location>
        <begin position="57"/>
        <end position="83"/>
    </location>
</feature>
<reference evidence="4 5" key="1">
    <citation type="submission" date="2014-12" db="EMBL/GenBank/DDBJ databases">
        <title>Draft genome sequences of 29 type strains of Enterococci.</title>
        <authorList>
            <person name="Zhong Z."/>
            <person name="Sun Z."/>
            <person name="Liu W."/>
            <person name="Zhang W."/>
            <person name="Zhang H."/>
        </authorList>
    </citation>
    <scope>NUCLEOTIDE SEQUENCE [LARGE SCALE GENOMIC DNA]</scope>
    <source>
        <strain evidence="4 5">DSM 21207</strain>
    </source>
</reference>
<dbReference type="AlphaFoldDB" id="A0A1L8R962"/>
<comment type="caution">
    <text evidence="4">The sequence shown here is derived from an EMBL/GenBank/DDBJ whole genome shotgun (WGS) entry which is preliminary data.</text>
</comment>
<feature type="transmembrane region" description="Helical" evidence="2">
    <location>
        <begin position="32"/>
        <end position="51"/>
    </location>
</feature>
<evidence type="ECO:0000256" key="2">
    <source>
        <dbReference type="SAM" id="Phobius"/>
    </source>
</evidence>
<dbReference type="RefSeq" id="WP_071863883.1">
    <property type="nucleotide sequence ID" value="NZ_JBHLVQ010000010.1"/>
</dbReference>